<feature type="transmembrane region" description="Helical" evidence="6">
    <location>
        <begin position="301"/>
        <end position="322"/>
    </location>
</feature>
<feature type="transmembrane region" description="Helical" evidence="6">
    <location>
        <begin position="334"/>
        <end position="357"/>
    </location>
</feature>
<dbReference type="InterPro" id="IPR020846">
    <property type="entry name" value="MFS_dom"/>
</dbReference>
<feature type="domain" description="Major facilitator superfamily (MFS) profile" evidence="7">
    <location>
        <begin position="1"/>
        <end position="388"/>
    </location>
</feature>
<feature type="transmembrane region" description="Helical" evidence="6">
    <location>
        <begin position="76"/>
        <end position="97"/>
    </location>
</feature>
<gene>
    <name evidence="8" type="ORF">MNOR_LOCUS24719</name>
</gene>
<dbReference type="PANTHER" id="PTHR23510:SF3">
    <property type="entry name" value="MAJOR FACILITATOR SUPERFAMILY DOMAIN-CONTAINING PROTEIN 8"/>
    <property type="match status" value="1"/>
</dbReference>
<dbReference type="PANTHER" id="PTHR23510">
    <property type="entry name" value="INNER MEMBRANE TRANSPORT PROTEIN YAJR"/>
    <property type="match status" value="1"/>
</dbReference>
<evidence type="ECO:0000313" key="9">
    <source>
        <dbReference type="Proteomes" id="UP001497623"/>
    </source>
</evidence>
<sequence>VFHSTTGLSATNVTLCRSYLASSTTVKERTVGIAIIAAAQALGFVIGPGIQTVLTLAIPDPIDTGNDNIILDKYTAAGWVAAALGLINLVILMPCIFQEQNIAEKEQALMKKNQPSVKLPKPDYIALAAILFGFFVTLFIYVLLETLATPFVMDQYGWDEDFAVIVIGVALSGGGILSMCMFVMSSLLAKKFDERKILLIVGFIPLIIGTFLYLPFAGDDIILQTQCNHTMTTEMTTFPTTELSTTTAEASALFNPVKTFLGAPSLLLNIIKPEDDCACGCPLDEQPWCDTTKAVPIPQLIIAYVITIMGYPVAQTLSQAIFSKIVGPRPQGLWMGILTGVGSFSRIMGPIFVSFVYASLGTFWTFLILSIMMVIAGLELIILFKRLVPIKVLED</sequence>
<dbReference type="GO" id="GO:0022857">
    <property type="term" value="F:transmembrane transporter activity"/>
    <property type="evidence" value="ECO:0007669"/>
    <property type="project" value="InterPro"/>
</dbReference>
<feature type="transmembrane region" description="Helical" evidence="6">
    <location>
        <begin position="31"/>
        <end position="56"/>
    </location>
</feature>
<keyword evidence="2" id="KW-0813">Transport</keyword>
<comment type="caution">
    <text evidence="8">The sequence shown here is derived from an EMBL/GenBank/DDBJ whole genome shotgun (WGS) entry which is preliminary data.</text>
</comment>
<evidence type="ECO:0000256" key="4">
    <source>
        <dbReference type="ARBA" id="ARBA00022989"/>
    </source>
</evidence>
<accession>A0AAV2RJ12</accession>
<feature type="transmembrane region" description="Helical" evidence="6">
    <location>
        <begin position="164"/>
        <end position="185"/>
    </location>
</feature>
<evidence type="ECO:0000256" key="1">
    <source>
        <dbReference type="ARBA" id="ARBA00004127"/>
    </source>
</evidence>
<proteinExistence type="predicted"/>
<dbReference type="GO" id="GO:0005765">
    <property type="term" value="C:lysosomal membrane"/>
    <property type="evidence" value="ECO:0007669"/>
    <property type="project" value="TreeGrafter"/>
</dbReference>
<dbReference type="GO" id="GO:0012505">
    <property type="term" value="C:endomembrane system"/>
    <property type="evidence" value="ECO:0007669"/>
    <property type="project" value="UniProtKB-SubCell"/>
</dbReference>
<feature type="non-terminal residue" evidence="8">
    <location>
        <position position="1"/>
    </location>
</feature>
<dbReference type="SUPFAM" id="SSF103473">
    <property type="entry name" value="MFS general substrate transporter"/>
    <property type="match status" value="1"/>
</dbReference>
<keyword evidence="4 6" id="KW-1133">Transmembrane helix</keyword>
<dbReference type="PROSITE" id="PS50850">
    <property type="entry name" value="MFS"/>
    <property type="match status" value="1"/>
</dbReference>
<protein>
    <recommendedName>
        <fullName evidence="7">Major facilitator superfamily (MFS) profile domain-containing protein</fullName>
    </recommendedName>
</protein>
<dbReference type="Proteomes" id="UP001497623">
    <property type="component" value="Unassembled WGS sequence"/>
</dbReference>
<feature type="transmembrane region" description="Helical" evidence="6">
    <location>
        <begin position="363"/>
        <end position="384"/>
    </location>
</feature>
<dbReference type="InterPro" id="IPR051068">
    <property type="entry name" value="MFS_Domain-Containing_Protein"/>
</dbReference>
<name>A0AAV2RJ12_MEGNR</name>
<dbReference type="EMBL" id="CAXKWB010022911">
    <property type="protein sequence ID" value="CAL4124716.1"/>
    <property type="molecule type" value="Genomic_DNA"/>
</dbReference>
<evidence type="ECO:0000256" key="2">
    <source>
        <dbReference type="ARBA" id="ARBA00022448"/>
    </source>
</evidence>
<feature type="non-terminal residue" evidence="8">
    <location>
        <position position="395"/>
    </location>
</feature>
<evidence type="ECO:0000256" key="6">
    <source>
        <dbReference type="SAM" id="Phobius"/>
    </source>
</evidence>
<dbReference type="InterPro" id="IPR011701">
    <property type="entry name" value="MFS"/>
</dbReference>
<keyword evidence="3 6" id="KW-0812">Transmembrane</keyword>
<evidence type="ECO:0000256" key="5">
    <source>
        <dbReference type="ARBA" id="ARBA00023136"/>
    </source>
</evidence>
<keyword evidence="5 6" id="KW-0472">Membrane</keyword>
<organism evidence="8 9">
    <name type="scientific">Meganyctiphanes norvegica</name>
    <name type="common">Northern krill</name>
    <name type="synonym">Thysanopoda norvegica</name>
    <dbReference type="NCBI Taxonomy" id="48144"/>
    <lineage>
        <taxon>Eukaryota</taxon>
        <taxon>Metazoa</taxon>
        <taxon>Ecdysozoa</taxon>
        <taxon>Arthropoda</taxon>
        <taxon>Crustacea</taxon>
        <taxon>Multicrustacea</taxon>
        <taxon>Malacostraca</taxon>
        <taxon>Eumalacostraca</taxon>
        <taxon>Eucarida</taxon>
        <taxon>Euphausiacea</taxon>
        <taxon>Euphausiidae</taxon>
        <taxon>Meganyctiphanes</taxon>
    </lineage>
</organism>
<reference evidence="8 9" key="1">
    <citation type="submission" date="2024-05" db="EMBL/GenBank/DDBJ databases">
        <authorList>
            <person name="Wallberg A."/>
        </authorList>
    </citation>
    <scope>NUCLEOTIDE SEQUENCE [LARGE SCALE GENOMIC DNA]</scope>
</reference>
<dbReference type="Gene3D" id="1.20.1250.20">
    <property type="entry name" value="MFS general substrate transporter like domains"/>
    <property type="match status" value="2"/>
</dbReference>
<dbReference type="InterPro" id="IPR036259">
    <property type="entry name" value="MFS_trans_sf"/>
</dbReference>
<evidence type="ECO:0000256" key="3">
    <source>
        <dbReference type="ARBA" id="ARBA00022692"/>
    </source>
</evidence>
<dbReference type="Pfam" id="PF07690">
    <property type="entry name" value="MFS_1"/>
    <property type="match status" value="2"/>
</dbReference>
<keyword evidence="9" id="KW-1185">Reference proteome</keyword>
<dbReference type="AlphaFoldDB" id="A0AAV2RJ12"/>
<evidence type="ECO:0000313" key="8">
    <source>
        <dbReference type="EMBL" id="CAL4124716.1"/>
    </source>
</evidence>
<evidence type="ECO:0000259" key="7">
    <source>
        <dbReference type="PROSITE" id="PS50850"/>
    </source>
</evidence>
<comment type="subcellular location">
    <subcellularLocation>
        <location evidence="1">Endomembrane system</location>
        <topology evidence="1">Multi-pass membrane protein</topology>
    </subcellularLocation>
</comment>
<feature type="transmembrane region" description="Helical" evidence="6">
    <location>
        <begin position="124"/>
        <end position="144"/>
    </location>
</feature>
<feature type="transmembrane region" description="Helical" evidence="6">
    <location>
        <begin position="197"/>
        <end position="216"/>
    </location>
</feature>